<gene>
    <name evidence="1" type="ORF">LCGC14_2810760</name>
</gene>
<feature type="non-terminal residue" evidence="1">
    <location>
        <position position="1"/>
    </location>
</feature>
<accession>A0A0F8Z6R0</accession>
<proteinExistence type="predicted"/>
<comment type="caution">
    <text evidence="1">The sequence shown here is derived from an EMBL/GenBank/DDBJ whole genome shotgun (WGS) entry which is preliminary data.</text>
</comment>
<dbReference type="EMBL" id="LAZR01053005">
    <property type="protein sequence ID" value="KKK81705.1"/>
    <property type="molecule type" value="Genomic_DNA"/>
</dbReference>
<reference evidence="1" key="1">
    <citation type="journal article" date="2015" name="Nature">
        <title>Complex archaea that bridge the gap between prokaryotes and eukaryotes.</title>
        <authorList>
            <person name="Spang A."/>
            <person name="Saw J.H."/>
            <person name="Jorgensen S.L."/>
            <person name="Zaremba-Niedzwiedzka K."/>
            <person name="Martijn J."/>
            <person name="Lind A.E."/>
            <person name="van Eijk R."/>
            <person name="Schleper C."/>
            <person name="Guy L."/>
            <person name="Ettema T.J."/>
        </authorList>
    </citation>
    <scope>NUCLEOTIDE SEQUENCE</scope>
</reference>
<evidence type="ECO:0000313" key="1">
    <source>
        <dbReference type="EMBL" id="KKK81705.1"/>
    </source>
</evidence>
<sequence length="87" mass="10104">GRIVDDISIMTDFIVLGMEPKVMTAPTSNQIDIDPMVEQRYDQAQEDALRYNEIIKQAQTFMVPVFNQRRFMNLIGYESTARKSKPF</sequence>
<organism evidence="1">
    <name type="scientific">marine sediment metagenome</name>
    <dbReference type="NCBI Taxonomy" id="412755"/>
    <lineage>
        <taxon>unclassified sequences</taxon>
        <taxon>metagenomes</taxon>
        <taxon>ecological metagenomes</taxon>
    </lineage>
</organism>
<dbReference type="AlphaFoldDB" id="A0A0F8Z6R0"/>
<name>A0A0F8Z6R0_9ZZZZ</name>
<protein>
    <submittedName>
        <fullName evidence="1">Uncharacterized protein</fullName>
    </submittedName>
</protein>